<sequence>MAAPVRKLTTVFAADVQGYSRLMEHDEEGTLATLKLYRGSMGRLIEAHGGRVVNTWGDAVIAEFPSVVEAVRAAIEVQSDLAERNAGRPADARMVFRIGINLGDVIIEGDDIYGDGVNIAARLQSEAEPGGILISNTVYDQVRNKIAVSFDFRGELSAKNIDEPVPSYAVRIGDTAHPAPAPRREPAEPDDFPAWGRDAPPASPPPRLPAPARALLALPADIRGLVGAAAVVTLINAFTWSGTFWAKWPLLGIAVVIATRLLFGRGERGRRG</sequence>
<proteinExistence type="predicted"/>
<protein>
    <submittedName>
        <fullName evidence="4">Adenylate/guanylate cyclase domain-containing protein</fullName>
    </submittedName>
</protein>
<gene>
    <name evidence="4" type="ORF">EJC49_24860</name>
</gene>
<dbReference type="GO" id="GO:0006171">
    <property type="term" value="P:cAMP biosynthetic process"/>
    <property type="evidence" value="ECO:0007669"/>
    <property type="project" value="TreeGrafter"/>
</dbReference>
<dbReference type="AlphaFoldDB" id="A0A3R9ZHH8"/>
<name>A0A3R9ZHH8_9HYPH</name>
<dbReference type="InterPro" id="IPR001054">
    <property type="entry name" value="A/G_cyclase"/>
</dbReference>
<evidence type="ECO:0000256" key="1">
    <source>
        <dbReference type="SAM" id="MobiDB-lite"/>
    </source>
</evidence>
<organism evidence="4 5">
    <name type="scientific">Aquibium carbonis</name>
    <dbReference type="NCBI Taxonomy" id="2495581"/>
    <lineage>
        <taxon>Bacteria</taxon>
        <taxon>Pseudomonadati</taxon>
        <taxon>Pseudomonadota</taxon>
        <taxon>Alphaproteobacteria</taxon>
        <taxon>Hyphomicrobiales</taxon>
        <taxon>Phyllobacteriaceae</taxon>
        <taxon>Aquibium</taxon>
    </lineage>
</organism>
<feature type="region of interest" description="Disordered" evidence="1">
    <location>
        <begin position="173"/>
        <end position="208"/>
    </location>
</feature>
<reference evidence="4 5" key="1">
    <citation type="submission" date="2018-12" db="EMBL/GenBank/DDBJ databases">
        <title>Mesorhizobium carbonis sp. nov., isolated from coal mine water.</title>
        <authorList>
            <person name="Xin W."/>
            <person name="Xu Z."/>
            <person name="Xiang F."/>
            <person name="Zhang J."/>
            <person name="Xi L."/>
            <person name="Liu J."/>
        </authorList>
    </citation>
    <scope>NUCLEOTIDE SEQUENCE [LARGE SCALE GENOMIC DNA]</scope>
    <source>
        <strain evidence="4 5">B2.3</strain>
    </source>
</reference>
<evidence type="ECO:0000313" key="4">
    <source>
        <dbReference type="EMBL" id="RST79955.1"/>
    </source>
</evidence>
<dbReference type="GO" id="GO:0035556">
    <property type="term" value="P:intracellular signal transduction"/>
    <property type="evidence" value="ECO:0007669"/>
    <property type="project" value="InterPro"/>
</dbReference>
<comment type="caution">
    <text evidence="4">The sequence shown here is derived from an EMBL/GenBank/DDBJ whole genome shotgun (WGS) entry which is preliminary data.</text>
</comment>
<keyword evidence="2" id="KW-0812">Transmembrane</keyword>
<dbReference type="GO" id="GO:0004016">
    <property type="term" value="F:adenylate cyclase activity"/>
    <property type="evidence" value="ECO:0007669"/>
    <property type="project" value="UniProtKB-ARBA"/>
</dbReference>
<dbReference type="Proteomes" id="UP000278398">
    <property type="component" value="Unassembled WGS sequence"/>
</dbReference>
<dbReference type="PROSITE" id="PS50125">
    <property type="entry name" value="GUANYLATE_CYCLASE_2"/>
    <property type="match status" value="1"/>
</dbReference>
<evidence type="ECO:0000313" key="5">
    <source>
        <dbReference type="Proteomes" id="UP000278398"/>
    </source>
</evidence>
<feature type="transmembrane region" description="Helical" evidence="2">
    <location>
        <begin position="244"/>
        <end position="263"/>
    </location>
</feature>
<keyword evidence="2" id="KW-0472">Membrane</keyword>
<accession>A0A3R9ZHH8</accession>
<dbReference type="RefSeq" id="WP_126702619.1">
    <property type="nucleotide sequence ID" value="NZ_RWKW01000148.1"/>
</dbReference>
<evidence type="ECO:0000256" key="2">
    <source>
        <dbReference type="SAM" id="Phobius"/>
    </source>
</evidence>
<dbReference type="Pfam" id="PF00211">
    <property type="entry name" value="Guanylate_cyc"/>
    <property type="match status" value="1"/>
</dbReference>
<dbReference type="Gene3D" id="3.30.70.1230">
    <property type="entry name" value="Nucleotide cyclase"/>
    <property type="match status" value="1"/>
</dbReference>
<keyword evidence="5" id="KW-1185">Reference proteome</keyword>
<dbReference type="OrthoDB" id="9807521at2"/>
<dbReference type="InterPro" id="IPR050697">
    <property type="entry name" value="Adenylyl/Guanylyl_Cyclase_3/4"/>
</dbReference>
<keyword evidence="2" id="KW-1133">Transmembrane helix</keyword>
<dbReference type="SUPFAM" id="SSF55073">
    <property type="entry name" value="Nucleotide cyclase"/>
    <property type="match status" value="1"/>
</dbReference>
<evidence type="ECO:0000259" key="3">
    <source>
        <dbReference type="PROSITE" id="PS50125"/>
    </source>
</evidence>
<dbReference type="CDD" id="cd07302">
    <property type="entry name" value="CHD"/>
    <property type="match status" value="1"/>
</dbReference>
<dbReference type="PANTHER" id="PTHR43081:SF19">
    <property type="entry name" value="PH-SENSITIVE ADENYLATE CYCLASE RV1264"/>
    <property type="match status" value="1"/>
</dbReference>
<feature type="domain" description="Guanylate cyclase" evidence="3">
    <location>
        <begin position="10"/>
        <end position="124"/>
    </location>
</feature>
<dbReference type="EMBL" id="RWKW01000148">
    <property type="protein sequence ID" value="RST79955.1"/>
    <property type="molecule type" value="Genomic_DNA"/>
</dbReference>
<dbReference type="PANTHER" id="PTHR43081">
    <property type="entry name" value="ADENYLATE CYCLASE, TERMINAL-DIFFERENTIATION SPECIFIC-RELATED"/>
    <property type="match status" value="1"/>
</dbReference>
<dbReference type="InterPro" id="IPR029787">
    <property type="entry name" value="Nucleotide_cyclase"/>
</dbReference>